<organism evidence="2 3">
    <name type="scientific">Virgibacillus natechei</name>
    <dbReference type="NCBI Taxonomy" id="1216297"/>
    <lineage>
        <taxon>Bacteria</taxon>
        <taxon>Bacillati</taxon>
        <taxon>Bacillota</taxon>
        <taxon>Bacilli</taxon>
        <taxon>Bacillales</taxon>
        <taxon>Bacillaceae</taxon>
        <taxon>Virgibacillus</taxon>
    </lineage>
</organism>
<gene>
    <name evidence="2" type="ORF">J2Z83_003713</name>
</gene>
<comment type="caution">
    <text evidence="2">The sequence shown here is derived from an EMBL/GenBank/DDBJ whole genome shotgun (WGS) entry which is preliminary data.</text>
</comment>
<reference evidence="2 3" key="1">
    <citation type="submission" date="2021-03" db="EMBL/GenBank/DDBJ databases">
        <title>Genomic Encyclopedia of Type Strains, Phase IV (KMG-IV): sequencing the most valuable type-strain genomes for metagenomic binning, comparative biology and taxonomic classification.</title>
        <authorList>
            <person name="Goeker M."/>
        </authorList>
    </citation>
    <scope>NUCLEOTIDE SEQUENCE [LARGE SCALE GENOMIC DNA]</scope>
    <source>
        <strain evidence="2 3">DSM 25609</strain>
    </source>
</reference>
<evidence type="ECO:0000313" key="3">
    <source>
        <dbReference type="Proteomes" id="UP001519345"/>
    </source>
</evidence>
<accession>A0ABS4IKU1</accession>
<protein>
    <recommendedName>
        <fullName evidence="4">PepSY domain-containing protein</fullName>
    </recommendedName>
</protein>
<dbReference type="EMBL" id="JAGGKX010000029">
    <property type="protein sequence ID" value="MBP1971562.1"/>
    <property type="molecule type" value="Genomic_DNA"/>
</dbReference>
<feature type="region of interest" description="Disordered" evidence="1">
    <location>
        <begin position="23"/>
        <end position="47"/>
    </location>
</feature>
<dbReference type="RefSeq" id="WP_245301702.1">
    <property type="nucleotide sequence ID" value="NZ_CP110224.1"/>
</dbReference>
<evidence type="ECO:0008006" key="4">
    <source>
        <dbReference type="Google" id="ProtNLM"/>
    </source>
</evidence>
<sequence>MEDIFANSLESIREFEGAKKQHGAIRGVTGTRATSTGAANNGGDKLAERTQEVVTTEIALTQQAYIDGLADETPIYKAHGIDREGNEYEVEWEVVENWDLIEDEQEMVEDWDKPVSVDKI</sequence>
<keyword evidence="3" id="KW-1185">Reference proteome</keyword>
<name>A0ABS4IKU1_9BACI</name>
<proteinExistence type="predicted"/>
<dbReference type="Proteomes" id="UP001519345">
    <property type="component" value="Unassembled WGS sequence"/>
</dbReference>
<evidence type="ECO:0000256" key="1">
    <source>
        <dbReference type="SAM" id="MobiDB-lite"/>
    </source>
</evidence>
<evidence type="ECO:0000313" key="2">
    <source>
        <dbReference type="EMBL" id="MBP1971562.1"/>
    </source>
</evidence>